<dbReference type="GO" id="GO:0030968">
    <property type="term" value="P:endoplasmic reticulum unfolded protein response"/>
    <property type="evidence" value="ECO:0007669"/>
    <property type="project" value="TreeGrafter"/>
</dbReference>
<feature type="compositionally biased region" description="Basic and acidic residues" evidence="6">
    <location>
        <begin position="861"/>
        <end position="876"/>
    </location>
</feature>
<dbReference type="CDD" id="cd10230">
    <property type="entry name" value="ASKHA_NBD_HSP70_HYOU1"/>
    <property type="match status" value="1"/>
</dbReference>
<keyword evidence="2 7" id="KW-0732">Signal</keyword>
<dbReference type="Gene3D" id="3.30.30.30">
    <property type="match status" value="1"/>
</dbReference>
<dbReference type="SUPFAM" id="SSF53067">
    <property type="entry name" value="Actin-like ATPase domain"/>
    <property type="match status" value="2"/>
</dbReference>
<organism evidence="8 9">
    <name type="scientific">Meyerozyma guilliermondii (strain ATCC 6260 / CBS 566 / DSM 6381 / JCM 1539 / NBRC 10279 / NRRL Y-324)</name>
    <name type="common">Yeast</name>
    <name type="synonym">Candida guilliermondii</name>
    <dbReference type="NCBI Taxonomy" id="294746"/>
    <lineage>
        <taxon>Eukaryota</taxon>
        <taxon>Fungi</taxon>
        <taxon>Dikarya</taxon>
        <taxon>Ascomycota</taxon>
        <taxon>Saccharomycotina</taxon>
        <taxon>Pichiomycetes</taxon>
        <taxon>Debaryomycetaceae</taxon>
        <taxon>Meyerozyma</taxon>
    </lineage>
</organism>
<feature type="region of interest" description="Disordered" evidence="6">
    <location>
        <begin position="547"/>
        <end position="607"/>
    </location>
</feature>
<dbReference type="Gene3D" id="3.30.420.40">
    <property type="match status" value="2"/>
</dbReference>
<reference evidence="8 9" key="1">
    <citation type="journal article" date="2009" name="Nature">
        <title>Evolution of pathogenicity and sexual reproduction in eight Candida genomes.</title>
        <authorList>
            <person name="Butler G."/>
            <person name="Rasmussen M.D."/>
            <person name="Lin M.F."/>
            <person name="Santos M.A."/>
            <person name="Sakthikumar S."/>
            <person name="Munro C.A."/>
            <person name="Rheinbay E."/>
            <person name="Grabherr M."/>
            <person name="Forche A."/>
            <person name="Reedy J.L."/>
            <person name="Agrafioti I."/>
            <person name="Arnaud M.B."/>
            <person name="Bates S."/>
            <person name="Brown A.J."/>
            <person name="Brunke S."/>
            <person name="Costanzo M.C."/>
            <person name="Fitzpatrick D.A."/>
            <person name="de Groot P.W."/>
            <person name="Harris D."/>
            <person name="Hoyer L.L."/>
            <person name="Hube B."/>
            <person name="Klis F.M."/>
            <person name="Kodira C."/>
            <person name="Lennard N."/>
            <person name="Logue M.E."/>
            <person name="Martin R."/>
            <person name="Neiman A.M."/>
            <person name="Nikolaou E."/>
            <person name="Quail M.A."/>
            <person name="Quinn J."/>
            <person name="Santos M.C."/>
            <person name="Schmitzberger F.F."/>
            <person name="Sherlock G."/>
            <person name="Shah P."/>
            <person name="Silverstein K.A."/>
            <person name="Skrzypek M.S."/>
            <person name="Soll D."/>
            <person name="Staggs R."/>
            <person name="Stansfield I."/>
            <person name="Stumpf M.P."/>
            <person name="Sudbery P.E."/>
            <person name="Srikantha T."/>
            <person name="Zeng Q."/>
            <person name="Berman J."/>
            <person name="Berriman M."/>
            <person name="Heitman J."/>
            <person name="Gow N.A."/>
            <person name="Lorenz M.C."/>
            <person name="Birren B.W."/>
            <person name="Kellis M."/>
            <person name="Cuomo C.A."/>
        </authorList>
    </citation>
    <scope>NUCLEOTIDE SEQUENCE [LARGE SCALE GENOMIC DNA]</scope>
    <source>
        <strain evidence="9">ATCC 6260 / CBS 566 / DSM 6381 / JCM 1539 / NBRC 10279 / NRRL Y-324</strain>
    </source>
</reference>
<keyword evidence="9" id="KW-1185">Reference proteome</keyword>
<dbReference type="InterPro" id="IPR043129">
    <property type="entry name" value="ATPase_NBD"/>
</dbReference>
<dbReference type="FunCoup" id="A5DI94">
    <property type="interactions" value="216"/>
</dbReference>
<dbReference type="FunFam" id="3.90.640.10:FF:000003">
    <property type="entry name" value="Molecular chaperone DnaK"/>
    <property type="match status" value="1"/>
</dbReference>
<dbReference type="VEuPathDB" id="FungiDB:PGUG_02995"/>
<dbReference type="GO" id="GO:0005524">
    <property type="term" value="F:ATP binding"/>
    <property type="evidence" value="ECO:0007669"/>
    <property type="project" value="UniProtKB-KW"/>
</dbReference>
<dbReference type="OMA" id="DYGQQNI"/>
<keyword evidence="5" id="KW-0143">Chaperone</keyword>
<dbReference type="InterPro" id="IPR029048">
    <property type="entry name" value="HSP70_C_sf"/>
</dbReference>
<feature type="compositionally biased region" description="Low complexity" evidence="6">
    <location>
        <begin position="896"/>
        <end position="919"/>
    </location>
</feature>
<dbReference type="InterPro" id="IPR013126">
    <property type="entry name" value="Hsp_70_fam"/>
</dbReference>
<evidence type="ECO:0000256" key="6">
    <source>
        <dbReference type="SAM" id="MobiDB-lite"/>
    </source>
</evidence>
<dbReference type="Gene3D" id="3.90.640.10">
    <property type="entry name" value="Actin, Chain A, domain 4"/>
    <property type="match status" value="1"/>
</dbReference>
<dbReference type="InterPro" id="IPR018181">
    <property type="entry name" value="Heat_shock_70_CS"/>
</dbReference>
<dbReference type="RefSeq" id="XP_001485266.2">
    <property type="nucleotide sequence ID" value="XM_001485216.1"/>
</dbReference>
<evidence type="ECO:0000313" key="8">
    <source>
        <dbReference type="EMBL" id="EDK38897.2"/>
    </source>
</evidence>
<evidence type="ECO:0000256" key="2">
    <source>
        <dbReference type="ARBA" id="ARBA00022729"/>
    </source>
</evidence>
<evidence type="ECO:0000313" key="9">
    <source>
        <dbReference type="Proteomes" id="UP000001997"/>
    </source>
</evidence>
<dbReference type="GO" id="GO:0005788">
    <property type="term" value="C:endoplasmic reticulum lumen"/>
    <property type="evidence" value="ECO:0007669"/>
    <property type="project" value="UniProtKB-SubCell"/>
</dbReference>
<dbReference type="HOGENOM" id="CLU_005965_5_0_1"/>
<dbReference type="SUPFAM" id="SSF100934">
    <property type="entry name" value="Heat shock protein 70kD (HSP70), C-terminal subdomain"/>
    <property type="match status" value="1"/>
</dbReference>
<dbReference type="Proteomes" id="UP000001997">
    <property type="component" value="Unassembled WGS sequence"/>
</dbReference>
<accession>A5DI94</accession>
<dbReference type="GeneID" id="5127417"/>
<evidence type="ECO:0000256" key="3">
    <source>
        <dbReference type="ARBA" id="ARBA00022741"/>
    </source>
</evidence>
<protein>
    <submittedName>
        <fullName evidence="8">Uncharacterized protein</fullName>
    </submittedName>
</protein>
<dbReference type="GO" id="GO:0140662">
    <property type="term" value="F:ATP-dependent protein folding chaperone"/>
    <property type="evidence" value="ECO:0007669"/>
    <property type="project" value="InterPro"/>
</dbReference>
<feature type="signal peptide" evidence="7">
    <location>
        <begin position="1"/>
        <end position="19"/>
    </location>
</feature>
<dbReference type="PRINTS" id="PR00301">
    <property type="entry name" value="HEATSHOCK70"/>
</dbReference>
<evidence type="ECO:0000256" key="1">
    <source>
        <dbReference type="ARBA" id="ARBA00004319"/>
    </source>
</evidence>
<proteinExistence type="predicted"/>
<dbReference type="PROSITE" id="PS00329">
    <property type="entry name" value="HSP70_2"/>
    <property type="match status" value="1"/>
</dbReference>
<keyword evidence="4" id="KW-0067">ATP-binding</keyword>
<sequence>MRLVFLSIWLACATAAILGVDYGQQFTKSVLLAPGISFEIVLTDEGKRKDLSGMSIRPSGQDIERVFGSRMGSLCTRFPQSCAVGIKSLLGKAIHDPEVSEFLSVHPGVKLIGDDSRNGAIRFDFGLTNQSYQFSVEELFAMNMNEIKSRALSDLDDAHMAQSIVEDVAVSVSPFASPSTRQAYLDGLRLANFSNVLGLVDEGTAVALNYVSNRKFSPEEYNEKPEYHLVYDMGSGSTTATLFTVTPLTNGTIVLELIDAGYDDTFGGELLTKSVYSMISSRFMAAFDLNEDEDLPPKVKARLLEASEKAKIVLTVNTEYQVSIESLYNDRDFKTTITRDNFEEINNDLMERITKPILDTLKNSKVSASDVQSVILNGGSTRVPFVQHHLSVLLGEDKLSKKVNADESCALGTTHRGLKLKTQLEKARDVKVIERSFRSHEIEVDNIKEEAIFERGSVVGQTVKKSMGPVENDKITISLKEDEFLFKSYEVDGLLKKVERLTCRSKEIKELVAYFSLDTNKMFELSGLNFECVPKKSSGGLFNKLMKGSGEAEEDEEAEPIVEETEDSTNSTSASNSTKSEISKTKSRPVSISLPKPSYPHIKPLSRTTKERAANKLKYLNSRDEEKLHLTKVRNILESSCYEMRSFIDEHEETLIQELSDEEVANTRQYVADTIEWLDFDSDDASLKDVQAKITELEGKKSELSEALEISTTDLSYEGIKKLYESSKDIMMRIQHYMLEFGTEISEIRKKYEEAGFDFDKENDKIKMKNLAKGDDRMLTFDKVLTEYKEGVTNIGRLADMEADEFGKIAKRAVWEDYNNVAKGIVNMMGDVMLLETSHRERVDTLNSKLAKFLLRKKQKDEREKKKQLEKEKKTEEEEEDNEDAEFIEEDEPVISTEASSTPASTPTSTGTSETTSVSLEHDEL</sequence>
<dbReference type="EMBL" id="CH408157">
    <property type="protein sequence ID" value="EDK38897.2"/>
    <property type="molecule type" value="Genomic_DNA"/>
</dbReference>
<gene>
    <name evidence="8" type="ORF">PGUG_02995</name>
</gene>
<dbReference type="Gene3D" id="1.20.1270.10">
    <property type="match status" value="1"/>
</dbReference>
<feature type="compositionally biased region" description="Acidic residues" evidence="6">
    <location>
        <begin position="877"/>
        <end position="893"/>
    </location>
</feature>
<dbReference type="Pfam" id="PF00012">
    <property type="entry name" value="HSP70"/>
    <property type="match status" value="1"/>
</dbReference>
<evidence type="ECO:0000256" key="7">
    <source>
        <dbReference type="SAM" id="SignalP"/>
    </source>
</evidence>
<evidence type="ECO:0000256" key="4">
    <source>
        <dbReference type="ARBA" id="ARBA00022840"/>
    </source>
</evidence>
<keyword evidence="3" id="KW-0547">Nucleotide-binding</keyword>
<dbReference type="AlphaFoldDB" id="A5DI94"/>
<evidence type="ECO:0000256" key="5">
    <source>
        <dbReference type="ARBA" id="ARBA00023186"/>
    </source>
</evidence>
<comment type="subcellular location">
    <subcellularLocation>
        <location evidence="1">Endoplasmic reticulum lumen</location>
    </subcellularLocation>
</comment>
<dbReference type="PANTHER" id="PTHR45639">
    <property type="entry name" value="HSC70CB, ISOFORM G-RELATED"/>
    <property type="match status" value="1"/>
</dbReference>
<dbReference type="GO" id="GO:0034663">
    <property type="term" value="C:endoplasmic reticulum chaperone complex"/>
    <property type="evidence" value="ECO:0007669"/>
    <property type="project" value="TreeGrafter"/>
</dbReference>
<dbReference type="PANTHER" id="PTHR45639:SF3">
    <property type="entry name" value="HYPOXIA UP-REGULATED PROTEIN 1"/>
    <property type="match status" value="1"/>
</dbReference>
<dbReference type="KEGG" id="pgu:PGUG_02995"/>
<dbReference type="STRING" id="294746.A5DI94"/>
<feature type="compositionally biased region" description="Acidic residues" evidence="6">
    <location>
        <begin position="551"/>
        <end position="567"/>
    </location>
</feature>
<dbReference type="eggNOG" id="KOG0104">
    <property type="taxonomic scope" value="Eukaryota"/>
</dbReference>
<feature type="chain" id="PRO_5002680994" evidence="7">
    <location>
        <begin position="20"/>
        <end position="925"/>
    </location>
</feature>
<feature type="compositionally biased region" description="Low complexity" evidence="6">
    <location>
        <begin position="568"/>
        <end position="580"/>
    </location>
</feature>
<name>A5DI94_PICGU</name>
<dbReference type="OrthoDB" id="10262720at2759"/>
<dbReference type="InParanoid" id="A5DI94"/>
<feature type="region of interest" description="Disordered" evidence="6">
    <location>
        <begin position="861"/>
        <end position="925"/>
    </location>
</feature>